<sequence length="331" mass="37817">MLSDRQKKILKLIVESYIRQAKPVSSNQLCKKLKCSSATVRSEMASLEDLCYLEKTHTSSGRVPSEEGYRYYVDNLMEARKMNGEDMLKLQIIFHNQSLELSDCINKSLQVVSDMTSYTAVVLGKASHENLLKEIRVVPLDANHLIVIVVTDKGKVEHKNITLDNVSMEDIKKTVELINNLIVGTPIDEVSTKLEFEIKPIISKYVDQHQQLYNAIYNVFTDITNTDINVVGRTKFLEQPEFDNVDKIKDLFKKLDDKDLLQEIKKDDSNNIEVYIGSENKLDDDVTIIKTNFKTDSEDGTLAIIGPKRMEYDRVVSILEYLKENIEKGSD</sequence>
<dbReference type="Gene3D" id="3.30.450.40">
    <property type="match status" value="1"/>
</dbReference>
<evidence type="ECO:0000256" key="4">
    <source>
        <dbReference type="ARBA" id="ARBA00023163"/>
    </source>
</evidence>
<dbReference type="InterPro" id="IPR005104">
    <property type="entry name" value="WHTH_HrcA_DNA-bd"/>
</dbReference>
<dbReference type="AlphaFoldDB" id="A0A9D1DTR4"/>
<evidence type="ECO:0000256" key="3">
    <source>
        <dbReference type="ARBA" id="ARBA00023016"/>
    </source>
</evidence>
<comment type="function">
    <text evidence="5">Negative regulator of class I heat shock genes (grpE-dnaK-dnaJ and groELS operons). Prevents heat-shock induction of these operons.</text>
</comment>
<dbReference type="GO" id="GO:0045892">
    <property type="term" value="P:negative regulation of DNA-templated transcription"/>
    <property type="evidence" value="ECO:0007669"/>
    <property type="project" value="UniProtKB-UniRule"/>
</dbReference>
<dbReference type="EMBL" id="DVHC01000019">
    <property type="protein sequence ID" value="HIR58741.1"/>
    <property type="molecule type" value="Genomic_DNA"/>
</dbReference>
<dbReference type="InterPro" id="IPR036388">
    <property type="entry name" value="WH-like_DNA-bd_sf"/>
</dbReference>
<reference evidence="8" key="1">
    <citation type="submission" date="2020-10" db="EMBL/GenBank/DDBJ databases">
        <authorList>
            <person name="Gilroy R."/>
        </authorList>
    </citation>
    <scope>NUCLEOTIDE SEQUENCE</scope>
    <source>
        <strain evidence="8">CHK184-20233</strain>
    </source>
</reference>
<evidence type="ECO:0000259" key="6">
    <source>
        <dbReference type="Pfam" id="PF01628"/>
    </source>
</evidence>
<dbReference type="SUPFAM" id="SSF55781">
    <property type="entry name" value="GAF domain-like"/>
    <property type="match status" value="1"/>
</dbReference>
<dbReference type="InterPro" id="IPR002571">
    <property type="entry name" value="HrcA"/>
</dbReference>
<dbReference type="Proteomes" id="UP000824232">
    <property type="component" value="Unassembled WGS sequence"/>
</dbReference>
<dbReference type="Gene3D" id="3.30.390.60">
    <property type="entry name" value="Heat-inducible transcription repressor hrca homolog, domain 3"/>
    <property type="match status" value="1"/>
</dbReference>
<evidence type="ECO:0000313" key="9">
    <source>
        <dbReference type="Proteomes" id="UP000824232"/>
    </source>
</evidence>
<dbReference type="GO" id="GO:0003677">
    <property type="term" value="F:DNA binding"/>
    <property type="evidence" value="ECO:0007669"/>
    <property type="project" value="InterPro"/>
</dbReference>
<evidence type="ECO:0000256" key="1">
    <source>
        <dbReference type="ARBA" id="ARBA00022491"/>
    </source>
</evidence>
<dbReference type="InterPro" id="IPR029016">
    <property type="entry name" value="GAF-like_dom_sf"/>
</dbReference>
<keyword evidence="4 5" id="KW-0804">Transcription</keyword>
<dbReference type="InterPro" id="IPR036390">
    <property type="entry name" value="WH_DNA-bd_sf"/>
</dbReference>
<protein>
    <recommendedName>
        <fullName evidence="5">Heat-inducible transcription repressor HrcA</fullName>
    </recommendedName>
</protein>
<evidence type="ECO:0000313" key="8">
    <source>
        <dbReference type="EMBL" id="HIR58741.1"/>
    </source>
</evidence>
<keyword evidence="1 5" id="KW-0678">Repressor</keyword>
<dbReference type="HAMAP" id="MF_00081">
    <property type="entry name" value="HrcA"/>
    <property type="match status" value="1"/>
</dbReference>
<evidence type="ECO:0000259" key="7">
    <source>
        <dbReference type="Pfam" id="PF03444"/>
    </source>
</evidence>
<evidence type="ECO:0000256" key="2">
    <source>
        <dbReference type="ARBA" id="ARBA00023015"/>
    </source>
</evidence>
<keyword evidence="3 5" id="KW-0346">Stress response</keyword>
<organism evidence="8 9">
    <name type="scientific">Candidatus Onthousia excrementipullorum</name>
    <dbReference type="NCBI Taxonomy" id="2840884"/>
    <lineage>
        <taxon>Bacteria</taxon>
        <taxon>Bacillati</taxon>
        <taxon>Bacillota</taxon>
        <taxon>Bacilli</taxon>
        <taxon>Candidatus Onthousia</taxon>
    </lineage>
</organism>
<dbReference type="PIRSF" id="PIRSF005485">
    <property type="entry name" value="HrcA"/>
    <property type="match status" value="1"/>
</dbReference>
<comment type="similarity">
    <text evidence="5">Belongs to the HrcA family.</text>
</comment>
<proteinExistence type="inferred from homology"/>
<evidence type="ECO:0000256" key="5">
    <source>
        <dbReference type="HAMAP-Rule" id="MF_00081"/>
    </source>
</evidence>
<name>A0A9D1DTR4_9FIRM</name>
<reference evidence="8" key="2">
    <citation type="journal article" date="2021" name="PeerJ">
        <title>Extensive microbial diversity within the chicken gut microbiome revealed by metagenomics and culture.</title>
        <authorList>
            <person name="Gilroy R."/>
            <person name="Ravi A."/>
            <person name="Getino M."/>
            <person name="Pursley I."/>
            <person name="Horton D.L."/>
            <person name="Alikhan N.F."/>
            <person name="Baker D."/>
            <person name="Gharbi K."/>
            <person name="Hall N."/>
            <person name="Watson M."/>
            <person name="Adriaenssens E.M."/>
            <person name="Foster-Nyarko E."/>
            <person name="Jarju S."/>
            <person name="Secka A."/>
            <person name="Antonio M."/>
            <person name="Oren A."/>
            <person name="Chaudhuri R.R."/>
            <person name="La Ragione R."/>
            <person name="Hildebrand F."/>
            <person name="Pallen M.J."/>
        </authorList>
    </citation>
    <scope>NUCLEOTIDE SEQUENCE</scope>
    <source>
        <strain evidence="8">CHK184-20233</strain>
    </source>
</reference>
<dbReference type="InterPro" id="IPR021153">
    <property type="entry name" value="HrcA_C"/>
</dbReference>
<keyword evidence="2 5" id="KW-0805">Transcription regulation</keyword>
<dbReference type="NCBIfam" id="TIGR00331">
    <property type="entry name" value="hrcA"/>
    <property type="match status" value="1"/>
</dbReference>
<dbReference type="SUPFAM" id="SSF46785">
    <property type="entry name" value="Winged helix' DNA-binding domain"/>
    <property type="match status" value="1"/>
</dbReference>
<dbReference type="InterPro" id="IPR023120">
    <property type="entry name" value="WHTH_transcript_rep_HrcA_IDD"/>
</dbReference>
<dbReference type="Gene3D" id="1.10.10.10">
    <property type="entry name" value="Winged helix-like DNA-binding domain superfamily/Winged helix DNA-binding domain"/>
    <property type="match status" value="1"/>
</dbReference>
<feature type="domain" description="Winged helix-turn-helix transcription repressor HrcA DNA-binding" evidence="7">
    <location>
        <begin position="1"/>
        <end position="55"/>
    </location>
</feature>
<dbReference type="PANTHER" id="PTHR34824:SF1">
    <property type="entry name" value="HEAT-INDUCIBLE TRANSCRIPTION REPRESSOR HRCA"/>
    <property type="match status" value="1"/>
</dbReference>
<dbReference type="PANTHER" id="PTHR34824">
    <property type="entry name" value="HEAT-INDUCIBLE TRANSCRIPTION REPRESSOR HRCA"/>
    <property type="match status" value="1"/>
</dbReference>
<comment type="caution">
    <text evidence="8">The sequence shown here is derived from an EMBL/GenBank/DDBJ whole genome shotgun (WGS) entry which is preliminary data.</text>
</comment>
<gene>
    <name evidence="5 8" type="primary">hrcA</name>
    <name evidence="8" type="ORF">IAB38_01695</name>
</gene>
<dbReference type="Pfam" id="PF01628">
    <property type="entry name" value="HrcA"/>
    <property type="match status" value="1"/>
</dbReference>
<dbReference type="Pfam" id="PF03444">
    <property type="entry name" value="WHD_HrcA"/>
    <property type="match status" value="1"/>
</dbReference>
<accession>A0A9D1DTR4</accession>
<feature type="domain" description="Heat-inducible transcription repressor HrcA C-terminal" evidence="6">
    <location>
        <begin position="103"/>
        <end position="316"/>
    </location>
</feature>